<dbReference type="AlphaFoldDB" id="A0A6J7C2J4"/>
<dbReference type="Pfam" id="PF00296">
    <property type="entry name" value="Bac_luciferase"/>
    <property type="match status" value="1"/>
</dbReference>
<name>A0A6J7C2J4_9ZZZZ</name>
<feature type="domain" description="Luciferase-like" evidence="5">
    <location>
        <begin position="13"/>
        <end position="187"/>
    </location>
</feature>
<evidence type="ECO:0000259" key="5">
    <source>
        <dbReference type="Pfam" id="PF00296"/>
    </source>
</evidence>
<dbReference type="EMBL" id="CAFBIZ010000126">
    <property type="protein sequence ID" value="CAB4850499.1"/>
    <property type="molecule type" value="Genomic_DNA"/>
</dbReference>
<evidence type="ECO:0000256" key="4">
    <source>
        <dbReference type="ARBA" id="ARBA00023033"/>
    </source>
</evidence>
<dbReference type="GO" id="GO:0008726">
    <property type="term" value="F:alkanesulfonate monooxygenase activity"/>
    <property type="evidence" value="ECO:0007669"/>
    <property type="project" value="TreeGrafter"/>
</dbReference>
<reference evidence="6" key="1">
    <citation type="submission" date="2020-05" db="EMBL/GenBank/DDBJ databases">
        <authorList>
            <person name="Chiriac C."/>
            <person name="Salcher M."/>
            <person name="Ghai R."/>
            <person name="Kavagutti S V."/>
        </authorList>
    </citation>
    <scope>NUCLEOTIDE SEQUENCE</scope>
</reference>
<organism evidence="6">
    <name type="scientific">freshwater metagenome</name>
    <dbReference type="NCBI Taxonomy" id="449393"/>
    <lineage>
        <taxon>unclassified sequences</taxon>
        <taxon>metagenomes</taxon>
        <taxon>ecological metagenomes</taxon>
    </lineage>
</organism>
<dbReference type="InterPro" id="IPR011251">
    <property type="entry name" value="Luciferase-like_dom"/>
</dbReference>
<dbReference type="PANTHER" id="PTHR42847">
    <property type="entry name" value="ALKANESULFONATE MONOOXYGENASE"/>
    <property type="match status" value="1"/>
</dbReference>
<dbReference type="InterPro" id="IPR036661">
    <property type="entry name" value="Luciferase-like_sf"/>
</dbReference>
<keyword evidence="4" id="KW-0503">Monooxygenase</keyword>
<dbReference type="Gene3D" id="3.20.20.30">
    <property type="entry name" value="Luciferase-like domain"/>
    <property type="match status" value="1"/>
</dbReference>
<evidence type="ECO:0000313" key="6">
    <source>
        <dbReference type="EMBL" id="CAB4850499.1"/>
    </source>
</evidence>
<dbReference type="InterPro" id="IPR019921">
    <property type="entry name" value="Lucif-like_OxRdtase_Rv2161c"/>
</dbReference>
<proteinExistence type="predicted"/>
<protein>
    <submittedName>
        <fullName evidence="6">Unannotated protein</fullName>
    </submittedName>
</protein>
<dbReference type="NCBIfam" id="TIGR03619">
    <property type="entry name" value="F420_Rv2161c"/>
    <property type="match status" value="1"/>
</dbReference>
<dbReference type="SUPFAM" id="SSF51679">
    <property type="entry name" value="Bacterial luciferase-like"/>
    <property type="match status" value="1"/>
</dbReference>
<keyword evidence="3" id="KW-0560">Oxidoreductase</keyword>
<evidence type="ECO:0000256" key="1">
    <source>
        <dbReference type="ARBA" id="ARBA00022630"/>
    </source>
</evidence>
<dbReference type="PANTHER" id="PTHR42847:SF4">
    <property type="entry name" value="ALKANESULFONATE MONOOXYGENASE-RELATED"/>
    <property type="match status" value="1"/>
</dbReference>
<gene>
    <name evidence="6" type="ORF">UFOPK3268_01021</name>
</gene>
<evidence type="ECO:0000256" key="2">
    <source>
        <dbReference type="ARBA" id="ARBA00022643"/>
    </source>
</evidence>
<keyword evidence="2" id="KW-0288">FMN</keyword>
<evidence type="ECO:0000256" key="3">
    <source>
        <dbReference type="ARBA" id="ARBA00023002"/>
    </source>
</evidence>
<dbReference type="GO" id="GO:0046306">
    <property type="term" value="P:alkanesulfonate catabolic process"/>
    <property type="evidence" value="ECO:0007669"/>
    <property type="project" value="TreeGrafter"/>
</dbReference>
<sequence>MSGQTPIVCVRPPSWITPGVSPLMDLLAWVRMAEELGLDGIFVGDRMLSEAAQDGKKVYGASMLDPIVVLSAIAASTSRVLLGPLVMVLPFRHPVQLAKSIASLDAASGGRVILGAGLGWLAKEFTTLGIPMVERAARFEEMITIMRQLWTGSSVSYEGRFWTLEDVAISPVPVNGPPPIWMASFAPSQSLEWPDGWPKPALTQFDRVGRLADAWVPLVYSASSKRRIAPTVLGDAWNIVLDRAAIAERGRDDIDFVLSDWCYVLEGPDAKARCQQALGRFFEGDWDDALRTYTIGTCDEVVEKVRAQTRHIDHVDGYVLTPLSDERDQVAHLAEVAAQLRS</sequence>
<dbReference type="InterPro" id="IPR050172">
    <property type="entry name" value="SsuD_RutA_monooxygenase"/>
</dbReference>
<accession>A0A6J7C2J4</accession>
<keyword evidence="1" id="KW-0285">Flavoprotein</keyword>